<feature type="chain" id="PRO_5017414580" description="SusE outer membrane protein domain-containing protein" evidence="1">
    <location>
        <begin position="20"/>
        <end position="374"/>
    </location>
</feature>
<dbReference type="InterPro" id="IPR025970">
    <property type="entry name" value="SusE"/>
</dbReference>
<dbReference type="RefSeq" id="WP_119986340.1">
    <property type="nucleotide sequence ID" value="NZ_CP032489.1"/>
</dbReference>
<evidence type="ECO:0000313" key="4">
    <source>
        <dbReference type="Proteomes" id="UP000266118"/>
    </source>
</evidence>
<reference evidence="3 4" key="1">
    <citation type="submission" date="2018-09" db="EMBL/GenBank/DDBJ databases">
        <title>Arachidicoccus sp. nov., a bacterium isolated from soil.</title>
        <authorList>
            <person name="Weon H.-Y."/>
            <person name="Kwon S.-W."/>
            <person name="Lee S.A."/>
        </authorList>
    </citation>
    <scope>NUCLEOTIDE SEQUENCE [LARGE SCALE GENOMIC DNA]</scope>
    <source>
        <strain evidence="3 4">KIS59-12</strain>
    </source>
</reference>
<evidence type="ECO:0000256" key="1">
    <source>
        <dbReference type="SAM" id="SignalP"/>
    </source>
</evidence>
<keyword evidence="4" id="KW-1185">Reference proteome</keyword>
<dbReference type="Proteomes" id="UP000266118">
    <property type="component" value="Chromosome"/>
</dbReference>
<gene>
    <name evidence="3" type="ORF">D6B99_06735</name>
</gene>
<feature type="signal peptide" evidence="1">
    <location>
        <begin position="1"/>
        <end position="19"/>
    </location>
</feature>
<feature type="domain" description="SusE outer membrane protein" evidence="2">
    <location>
        <begin position="33"/>
        <end position="130"/>
    </location>
</feature>
<organism evidence="3 4">
    <name type="scientific">Arachidicoccus soli</name>
    <dbReference type="NCBI Taxonomy" id="2341117"/>
    <lineage>
        <taxon>Bacteria</taxon>
        <taxon>Pseudomonadati</taxon>
        <taxon>Bacteroidota</taxon>
        <taxon>Chitinophagia</taxon>
        <taxon>Chitinophagales</taxon>
        <taxon>Chitinophagaceae</taxon>
        <taxon>Arachidicoccus</taxon>
    </lineage>
</organism>
<keyword evidence="1" id="KW-0732">Signal</keyword>
<dbReference type="AlphaFoldDB" id="A0A386HNK1"/>
<dbReference type="EMBL" id="CP032489">
    <property type="protein sequence ID" value="AYD47333.1"/>
    <property type="molecule type" value="Genomic_DNA"/>
</dbReference>
<accession>A0A386HNK1</accession>
<protein>
    <recommendedName>
        <fullName evidence="2">SusE outer membrane protein domain-containing protein</fullName>
    </recommendedName>
</protein>
<dbReference type="KEGG" id="ark:D6B99_06735"/>
<evidence type="ECO:0000313" key="3">
    <source>
        <dbReference type="EMBL" id="AYD47333.1"/>
    </source>
</evidence>
<dbReference type="Pfam" id="PF14292">
    <property type="entry name" value="SusE"/>
    <property type="match status" value="1"/>
</dbReference>
<sequence length="374" mass="40507">MRRLLKTGCVVLFTILTFASCNKSNYELNSSVTAVTSLIAPTDQTSLSLQPTGASIVFQWGASATQTQSLVFYEVAFDKLSGDFSHPLYKFLADGAGVQTQATIPQDTLNKIASMAGIASSSSGSLKWTVIASVAANSVVSTLTHTLQITRPAGFAVLPTDMYLTGAATEGGTDITKAIAMKETSAGVFESYTSLQPGTYQLTDKPNNTGTKYYLDEKGTIQLGSSSTTVTASKKAYRIRLDFNVATSNIVSIDSIGLFMSAYNMEIGKLSYIGNGTWEIPKLPVTFYQFSWGRDQRYKFILHTSAGQEYWGSSMANNVDPAGQPASYFYLTPETNDQWNNTYKFPAAADMHNVKVDVYFQAGSAYTHTATAFN</sequence>
<proteinExistence type="predicted"/>
<dbReference type="PROSITE" id="PS51257">
    <property type="entry name" value="PROKAR_LIPOPROTEIN"/>
    <property type="match status" value="1"/>
</dbReference>
<name>A0A386HNK1_9BACT</name>
<dbReference type="OrthoDB" id="631295at2"/>
<evidence type="ECO:0000259" key="2">
    <source>
        <dbReference type="Pfam" id="PF14292"/>
    </source>
</evidence>